<evidence type="ECO:0000256" key="1">
    <source>
        <dbReference type="ARBA" id="ARBA00001928"/>
    </source>
</evidence>
<evidence type="ECO:0000256" key="18">
    <source>
        <dbReference type="PIRSR" id="PIRSR001355-4"/>
    </source>
</evidence>
<dbReference type="AlphaFoldDB" id="D8S2S4"/>
<dbReference type="UniPathway" id="UPA00331">
    <property type="reaction ID" value="UER00451"/>
</dbReference>
<dbReference type="InParanoid" id="D8S2S4"/>
<feature type="binding site" evidence="16">
    <location>
        <position position="63"/>
    </location>
    <ligand>
        <name>substrate</name>
    </ligand>
</feature>
<evidence type="ECO:0000256" key="12">
    <source>
        <dbReference type="ARBA" id="ARBA00023270"/>
    </source>
</evidence>
<name>D8S2S4_SELML</name>
<dbReference type="eggNOG" id="KOG0788">
    <property type="taxonomic scope" value="Eukaryota"/>
</dbReference>
<feature type="binding site" evidence="16">
    <location>
        <position position="6"/>
    </location>
    <ligand>
        <name>substrate</name>
    </ligand>
</feature>
<feature type="active site" description="Proton acceptor; for processing activity" evidence="15">
    <location>
        <position position="243"/>
    </location>
</feature>
<evidence type="ECO:0000256" key="15">
    <source>
        <dbReference type="PIRSR" id="PIRSR001355-1"/>
    </source>
</evidence>
<dbReference type="PANTHER" id="PTHR11570">
    <property type="entry name" value="S-ADENOSYLMETHIONINE DECARBOXYLASE"/>
    <property type="match status" value="1"/>
</dbReference>
<comment type="similarity">
    <text evidence="3">Belongs to the eukaryotic AdoMetDC family.</text>
</comment>
<feature type="active site" description="Proton donor; for catalytic activity" evidence="15">
    <location>
        <position position="78"/>
    </location>
</feature>
<dbReference type="Gramene" id="EFJ21143">
    <property type="protein sequence ID" value="EFJ21143"/>
    <property type="gene ID" value="SELMODRAFT_14131"/>
</dbReference>
<dbReference type="Gene3D" id="3.60.90.10">
    <property type="entry name" value="S-adenosylmethionine decarboxylase"/>
    <property type="match status" value="1"/>
</dbReference>
<dbReference type="OMA" id="CYQRKNE"/>
<keyword evidence="11" id="KW-0456">Lyase</keyword>
<dbReference type="FunFam" id="3.60.90.10:FF:000002">
    <property type="entry name" value="S-adenosylmethionine decarboxylase proenzyme"/>
    <property type="match status" value="1"/>
</dbReference>
<evidence type="ECO:0000256" key="4">
    <source>
        <dbReference type="ARBA" id="ARBA00012357"/>
    </source>
</evidence>
<sequence>VATTGFEGFEKRLEIEFSYGPSSEASGLRSVSREGLDRMLKAAECTIVAQLSSDEFDSYVLSESSLFVYPLKVVIKTCGTTKLLRSIPVLLELASGLDLSVRCCKYRRGSFFFPAEQDYPHRNFTDEVEFLDGFFSGGRGYVLGSSSSAQKWHVYVAPAVEDEFGSGGGSSSEPGFTLEMCMTELDRKVATEFYKDVNCSAEGMTRAAGIDGLLPGARICDFAFDPCGYSMNSVEGGAYSTIHVTPEDGFSYASFETMGYGPREIDLQVLVDRVLRCFKPGFFSLALYATGISGAAGKKNGGSSWGVGFVPRGYSCVGSSRQELGSGGDVVVYHTFRAEEERSSP</sequence>
<comment type="pathway">
    <text evidence="2">Amine and polyamine biosynthesis; S-adenosylmethioninamine biosynthesis; S-adenosylmethioninamine from S-adenosyl-L-methionine: step 1/1.</text>
</comment>
<dbReference type="InterPro" id="IPR001985">
    <property type="entry name" value="S-AdoMet_decarboxylase_euk"/>
</dbReference>
<dbReference type="KEGG" id="smo:SELMODRAFT_14131"/>
<feature type="chain" id="PRO_5042325146" description="S-adenosylmethionine decarboxylase beta chain" evidence="19">
    <location>
        <begin position="1"/>
        <end position="63"/>
    </location>
</feature>
<keyword evidence="12" id="KW-0704">Schiff base</keyword>
<dbReference type="HOGENOM" id="CLU_023050_2_1_1"/>
<dbReference type="InterPro" id="IPR048283">
    <property type="entry name" value="AdoMetDC-like"/>
</dbReference>
<evidence type="ECO:0000313" key="20">
    <source>
        <dbReference type="EMBL" id="EFJ21143.1"/>
    </source>
</evidence>
<dbReference type="NCBIfam" id="TIGR00535">
    <property type="entry name" value="SAM_DCase"/>
    <property type="match status" value="1"/>
</dbReference>
<evidence type="ECO:0000256" key="17">
    <source>
        <dbReference type="PIRSR" id="PIRSR001355-3"/>
    </source>
</evidence>
<dbReference type="GO" id="GO:0005829">
    <property type="term" value="C:cytosol"/>
    <property type="evidence" value="ECO:0000318"/>
    <property type="project" value="GO_Central"/>
</dbReference>
<evidence type="ECO:0000256" key="13">
    <source>
        <dbReference type="ARBA" id="ARBA00023317"/>
    </source>
</evidence>
<dbReference type="Gene3D" id="3.30.360.50">
    <property type="entry name" value="S-adenosylmethionine decarboxylase"/>
    <property type="match status" value="1"/>
</dbReference>
<dbReference type="InterPro" id="IPR016067">
    <property type="entry name" value="S-AdoMet_deCO2ase_core"/>
</dbReference>
<feature type="site" description="Cleavage (non-hydrolytic); by autolysis" evidence="18">
    <location>
        <begin position="63"/>
        <end position="64"/>
    </location>
</feature>
<keyword evidence="9" id="KW-0620">Polyamine biosynthesis</keyword>
<dbReference type="InterPro" id="IPR018166">
    <property type="entry name" value="S-AdoMet_deCO2ase_CS"/>
</dbReference>
<feature type="binding site" evidence="16">
    <location>
        <position position="247"/>
    </location>
    <ligand>
        <name>substrate</name>
    </ligand>
</feature>
<dbReference type="EMBL" id="GL377600">
    <property type="protein sequence ID" value="EFJ21143.1"/>
    <property type="molecule type" value="Genomic_DNA"/>
</dbReference>
<evidence type="ECO:0000256" key="14">
    <source>
        <dbReference type="ARBA" id="ARBA00048112"/>
    </source>
</evidence>
<dbReference type="FunFam" id="3.30.360.50:FF:000001">
    <property type="entry name" value="S-adenosylmethionine decarboxylase proenzyme"/>
    <property type="match status" value="1"/>
</dbReference>
<organism evidence="21">
    <name type="scientific">Selaginella moellendorffii</name>
    <name type="common">Spikemoss</name>
    <dbReference type="NCBI Taxonomy" id="88036"/>
    <lineage>
        <taxon>Eukaryota</taxon>
        <taxon>Viridiplantae</taxon>
        <taxon>Streptophyta</taxon>
        <taxon>Embryophyta</taxon>
        <taxon>Tracheophyta</taxon>
        <taxon>Lycopodiopsida</taxon>
        <taxon>Selaginellales</taxon>
        <taxon>Selaginellaceae</taxon>
        <taxon>Selaginella</taxon>
    </lineage>
</organism>
<keyword evidence="5" id="KW-0949">S-adenosyl-L-methionine</keyword>
<evidence type="ECO:0000256" key="19">
    <source>
        <dbReference type="PIRSR" id="PIRSR001355-5"/>
    </source>
</evidence>
<dbReference type="EC" id="4.1.1.50" evidence="4"/>
<dbReference type="GO" id="GO:0006597">
    <property type="term" value="P:spermine biosynthetic process"/>
    <property type="evidence" value="ECO:0000318"/>
    <property type="project" value="GO_Central"/>
</dbReference>
<keyword evidence="6" id="KW-0210">Decarboxylase</keyword>
<dbReference type="FunCoup" id="D8S2S4">
    <property type="interactions" value="2811"/>
</dbReference>
<evidence type="ECO:0000256" key="10">
    <source>
        <dbReference type="ARBA" id="ARBA00023145"/>
    </source>
</evidence>
<feature type="chain" id="PRO_5042325145" description="S-adenosylmethionine decarboxylase alpha chain" evidence="19">
    <location>
        <begin position="64"/>
        <end position="345"/>
    </location>
</feature>
<keyword evidence="21" id="KW-1185">Reference proteome</keyword>
<evidence type="ECO:0000256" key="9">
    <source>
        <dbReference type="ARBA" id="ARBA00023115"/>
    </source>
</evidence>
<comment type="catalytic activity">
    <reaction evidence="14">
        <text>S-adenosyl-L-methionine + H(+) = S-adenosyl 3-(methylsulfanyl)propylamine + CO2</text>
        <dbReference type="Rhea" id="RHEA:15981"/>
        <dbReference type="ChEBI" id="CHEBI:15378"/>
        <dbReference type="ChEBI" id="CHEBI:16526"/>
        <dbReference type="ChEBI" id="CHEBI:57443"/>
        <dbReference type="ChEBI" id="CHEBI:59789"/>
        <dbReference type="EC" id="4.1.1.50"/>
    </reaction>
</comment>
<dbReference type="GO" id="GO:0008295">
    <property type="term" value="P:spermidine biosynthetic process"/>
    <property type="evidence" value="ECO:0000318"/>
    <property type="project" value="GO_Central"/>
</dbReference>
<dbReference type="OrthoDB" id="1068353at2759"/>
<dbReference type="GO" id="GO:0099402">
    <property type="term" value="P:plant organ development"/>
    <property type="evidence" value="ECO:0007669"/>
    <property type="project" value="UniProtKB-ARBA"/>
</dbReference>
<evidence type="ECO:0000256" key="6">
    <source>
        <dbReference type="ARBA" id="ARBA00022793"/>
    </source>
</evidence>
<feature type="active site" description="Schiff-base intermediate with substrate; via pyruvic acid" evidence="15">
    <location>
        <position position="64"/>
    </location>
</feature>
<feature type="active site" description="Proton acceptor; for processing activity" evidence="15">
    <location>
        <position position="230"/>
    </location>
</feature>
<protein>
    <recommendedName>
        <fullName evidence="4">adenosylmethionine decarboxylase</fullName>
        <ecNumber evidence="4">4.1.1.50</ecNumber>
    </recommendedName>
</protein>
<dbReference type="PIRSF" id="PIRSF001355">
    <property type="entry name" value="S-AdenosylMet_decarboxylase"/>
    <property type="match status" value="1"/>
</dbReference>
<feature type="binding site" evidence="16">
    <location>
        <position position="224"/>
    </location>
    <ligand>
        <name>substrate</name>
    </ligand>
</feature>
<evidence type="ECO:0000256" key="5">
    <source>
        <dbReference type="ARBA" id="ARBA00022691"/>
    </source>
</evidence>
<evidence type="ECO:0000256" key="16">
    <source>
        <dbReference type="PIRSR" id="PIRSR001355-2"/>
    </source>
</evidence>
<dbReference type="STRING" id="88036.D8S2S4"/>
<proteinExistence type="inferred from homology"/>
<dbReference type="GO" id="GO:0004014">
    <property type="term" value="F:adenosylmethionine decarboxylase activity"/>
    <property type="evidence" value="ECO:0000318"/>
    <property type="project" value="GO_Central"/>
</dbReference>
<gene>
    <name evidence="20" type="ORF">SELMODRAFT_14131</name>
</gene>
<feature type="modified residue" description="Pyruvic acid (Ser); by autocatalysis" evidence="17">
    <location>
        <position position="64"/>
    </location>
</feature>
<reference evidence="20 21" key="1">
    <citation type="journal article" date="2011" name="Science">
        <title>The Selaginella genome identifies genetic changes associated with the evolution of vascular plants.</title>
        <authorList>
            <person name="Banks J.A."/>
            <person name="Nishiyama T."/>
            <person name="Hasebe M."/>
            <person name="Bowman J.L."/>
            <person name="Gribskov M."/>
            <person name="dePamphilis C."/>
            <person name="Albert V.A."/>
            <person name="Aono N."/>
            <person name="Aoyama T."/>
            <person name="Ambrose B.A."/>
            <person name="Ashton N.W."/>
            <person name="Axtell M.J."/>
            <person name="Barker E."/>
            <person name="Barker M.S."/>
            <person name="Bennetzen J.L."/>
            <person name="Bonawitz N.D."/>
            <person name="Chapple C."/>
            <person name="Cheng C."/>
            <person name="Correa L.G."/>
            <person name="Dacre M."/>
            <person name="DeBarry J."/>
            <person name="Dreyer I."/>
            <person name="Elias M."/>
            <person name="Engstrom E.M."/>
            <person name="Estelle M."/>
            <person name="Feng L."/>
            <person name="Finet C."/>
            <person name="Floyd S.K."/>
            <person name="Frommer W.B."/>
            <person name="Fujita T."/>
            <person name="Gramzow L."/>
            <person name="Gutensohn M."/>
            <person name="Harholt J."/>
            <person name="Hattori M."/>
            <person name="Heyl A."/>
            <person name="Hirai T."/>
            <person name="Hiwatashi Y."/>
            <person name="Ishikawa M."/>
            <person name="Iwata M."/>
            <person name="Karol K.G."/>
            <person name="Koehler B."/>
            <person name="Kolukisaoglu U."/>
            <person name="Kubo M."/>
            <person name="Kurata T."/>
            <person name="Lalonde S."/>
            <person name="Li K."/>
            <person name="Li Y."/>
            <person name="Litt A."/>
            <person name="Lyons E."/>
            <person name="Manning G."/>
            <person name="Maruyama T."/>
            <person name="Michael T.P."/>
            <person name="Mikami K."/>
            <person name="Miyazaki S."/>
            <person name="Morinaga S."/>
            <person name="Murata T."/>
            <person name="Mueller-Roeber B."/>
            <person name="Nelson D.R."/>
            <person name="Obara M."/>
            <person name="Oguri Y."/>
            <person name="Olmstead R.G."/>
            <person name="Onodera N."/>
            <person name="Petersen B.L."/>
            <person name="Pils B."/>
            <person name="Prigge M."/>
            <person name="Rensing S.A."/>
            <person name="Riano-Pachon D.M."/>
            <person name="Roberts A.W."/>
            <person name="Sato Y."/>
            <person name="Scheller H.V."/>
            <person name="Schulz B."/>
            <person name="Schulz C."/>
            <person name="Shakirov E.V."/>
            <person name="Shibagaki N."/>
            <person name="Shinohara N."/>
            <person name="Shippen D.E."/>
            <person name="Soerensen I."/>
            <person name="Sotooka R."/>
            <person name="Sugimoto N."/>
            <person name="Sugita M."/>
            <person name="Sumikawa N."/>
            <person name="Tanurdzic M."/>
            <person name="Theissen G."/>
            <person name="Ulvskov P."/>
            <person name="Wakazuki S."/>
            <person name="Weng J.K."/>
            <person name="Willats W.W."/>
            <person name="Wipf D."/>
            <person name="Wolf P.G."/>
            <person name="Yang L."/>
            <person name="Zimmer A.D."/>
            <person name="Zhu Q."/>
            <person name="Mitros T."/>
            <person name="Hellsten U."/>
            <person name="Loque D."/>
            <person name="Otillar R."/>
            <person name="Salamov A."/>
            <person name="Schmutz J."/>
            <person name="Shapiro H."/>
            <person name="Lindquist E."/>
            <person name="Lucas S."/>
            <person name="Rokhsar D."/>
            <person name="Grigoriev I.V."/>
        </authorList>
    </citation>
    <scope>NUCLEOTIDE SEQUENCE [LARGE SCALE GENOMIC DNA]</scope>
</reference>
<keyword evidence="7 18" id="KW-0068">Autocatalytic cleavage</keyword>
<keyword evidence="10" id="KW-0865">Zymogen</keyword>
<dbReference type="PROSITE" id="PS01336">
    <property type="entry name" value="ADOMETDC"/>
    <property type="match status" value="1"/>
</dbReference>
<evidence type="ECO:0000256" key="11">
    <source>
        <dbReference type="ARBA" id="ARBA00023239"/>
    </source>
</evidence>
<feature type="non-terminal residue" evidence="20">
    <location>
        <position position="1"/>
    </location>
</feature>
<evidence type="ECO:0000256" key="7">
    <source>
        <dbReference type="ARBA" id="ARBA00022813"/>
    </source>
</evidence>
<feature type="non-terminal residue" evidence="20">
    <location>
        <position position="345"/>
    </location>
</feature>
<keyword evidence="13" id="KW-0670">Pyruvate</keyword>
<evidence type="ECO:0000256" key="8">
    <source>
        <dbReference type="ARBA" id="ARBA00023066"/>
    </source>
</evidence>
<dbReference type="Proteomes" id="UP000001514">
    <property type="component" value="Unassembled WGS sequence"/>
</dbReference>
<accession>D8S2S4</accession>
<dbReference type="Pfam" id="PF01536">
    <property type="entry name" value="SAM_decarbox"/>
    <property type="match status" value="1"/>
</dbReference>
<keyword evidence="8" id="KW-0745">Spermidine biosynthesis</keyword>
<comment type="cofactor">
    <cofactor evidence="1">
        <name>pyruvate</name>
        <dbReference type="ChEBI" id="CHEBI:15361"/>
    </cofactor>
</comment>
<dbReference type="PANTHER" id="PTHR11570:SF0">
    <property type="entry name" value="S-ADENOSYLMETHIONINE DECARBOXYLASE PROENZYME"/>
    <property type="match status" value="1"/>
</dbReference>
<evidence type="ECO:0000256" key="2">
    <source>
        <dbReference type="ARBA" id="ARBA00004911"/>
    </source>
</evidence>
<evidence type="ECO:0000313" key="21">
    <source>
        <dbReference type="Proteomes" id="UP000001514"/>
    </source>
</evidence>
<dbReference type="SUPFAM" id="SSF56276">
    <property type="entry name" value="S-adenosylmethionine decarboxylase"/>
    <property type="match status" value="1"/>
</dbReference>
<evidence type="ECO:0000256" key="3">
    <source>
        <dbReference type="ARBA" id="ARBA00008466"/>
    </source>
</evidence>